<name>A0A418XZ14_9GAMM</name>
<protein>
    <submittedName>
        <fullName evidence="1">Uncharacterized protein</fullName>
    </submittedName>
</protein>
<reference evidence="1 2" key="1">
    <citation type="submission" date="2018-09" db="EMBL/GenBank/DDBJ databases">
        <title>Alcanivorax profundi sp. nov., isolated from 1000 m-depth seawater of the Mariana Trench.</title>
        <authorList>
            <person name="Liu J."/>
        </authorList>
    </citation>
    <scope>NUCLEOTIDE SEQUENCE [LARGE SCALE GENOMIC DNA]</scope>
    <source>
        <strain evidence="1 2">MTEO17</strain>
    </source>
</reference>
<dbReference type="EMBL" id="QYYA01000002">
    <property type="protein sequence ID" value="RJG18268.1"/>
    <property type="molecule type" value="Genomic_DNA"/>
</dbReference>
<sequence length="197" mass="21596">MEAIKQVLPLLDGMPRIFSLSDLKQAISEQESALDVALRWLEAGVIRQVAPARPIFYRVVLGEPLTDAERCAALLRTFPSVVMVAGSSLWRQGISVQKDAQLECCITAQEVECSLPGVVLRSRPGKWWAVIRHAEGVAGDYHGMAMLTPEMAVADAAAFRDVWMPDREGIDWTRLSTARLSVASEALAPLRVAELAE</sequence>
<organism evidence="1 2">
    <name type="scientific">Alcanivorax profundi</name>
    <dbReference type="NCBI Taxonomy" id="2338368"/>
    <lineage>
        <taxon>Bacteria</taxon>
        <taxon>Pseudomonadati</taxon>
        <taxon>Pseudomonadota</taxon>
        <taxon>Gammaproteobacteria</taxon>
        <taxon>Oceanospirillales</taxon>
        <taxon>Alcanivoracaceae</taxon>
        <taxon>Alcanivorax</taxon>
    </lineage>
</organism>
<accession>A0A418XZ14</accession>
<dbReference type="Proteomes" id="UP000283734">
    <property type="component" value="Unassembled WGS sequence"/>
</dbReference>
<evidence type="ECO:0000313" key="2">
    <source>
        <dbReference type="Proteomes" id="UP000283734"/>
    </source>
</evidence>
<keyword evidence="2" id="KW-1185">Reference proteome</keyword>
<comment type="caution">
    <text evidence="1">The sequence shown here is derived from an EMBL/GenBank/DDBJ whole genome shotgun (WGS) entry which is preliminary data.</text>
</comment>
<proteinExistence type="predicted"/>
<gene>
    <name evidence="1" type="ORF">D4A39_07285</name>
</gene>
<dbReference type="RefSeq" id="WP_022985675.1">
    <property type="nucleotide sequence ID" value="NZ_CAXGPP010000005.1"/>
</dbReference>
<dbReference type="AlphaFoldDB" id="A0A418XZ14"/>
<dbReference type="OrthoDB" id="6077362at2"/>
<evidence type="ECO:0000313" key="1">
    <source>
        <dbReference type="EMBL" id="RJG18268.1"/>
    </source>
</evidence>